<dbReference type="AlphaFoldDB" id="A0AAW7T1N5"/>
<protein>
    <recommendedName>
        <fullName evidence="1">Pterin-binding domain-containing protein</fullName>
    </recommendedName>
</protein>
<dbReference type="PROSITE" id="PS50972">
    <property type="entry name" value="PTERIN_BINDING"/>
    <property type="match status" value="1"/>
</dbReference>
<comment type="caution">
    <text evidence="2">The sequence shown here is derived from an EMBL/GenBank/DDBJ whole genome shotgun (WGS) entry which is preliminary data.</text>
</comment>
<evidence type="ECO:0000313" key="2">
    <source>
        <dbReference type="EMBL" id="MDN7795869.1"/>
    </source>
</evidence>
<dbReference type="EMBL" id="JAUJRV010000008">
    <property type="protein sequence ID" value="MDN7795869.1"/>
    <property type="molecule type" value="Genomic_DNA"/>
</dbReference>
<dbReference type="RefSeq" id="WP_301772770.1">
    <property type="nucleotide sequence ID" value="NZ_JAUJPU010000070.1"/>
</dbReference>
<organism evidence="2 3">
    <name type="scientific">Burkholderia vietnamiensis</name>
    <dbReference type="NCBI Taxonomy" id="60552"/>
    <lineage>
        <taxon>Bacteria</taxon>
        <taxon>Pseudomonadati</taxon>
        <taxon>Pseudomonadota</taxon>
        <taxon>Betaproteobacteria</taxon>
        <taxon>Burkholderiales</taxon>
        <taxon>Burkholderiaceae</taxon>
        <taxon>Burkholderia</taxon>
        <taxon>Burkholderia cepacia complex</taxon>
    </lineage>
</organism>
<reference evidence="2" key="1">
    <citation type="submission" date="2023-07" db="EMBL/GenBank/DDBJ databases">
        <title>A collection of bacterial strains from the Burkholderia cepacia Research Laboratory and Repository.</title>
        <authorList>
            <person name="Lipuma J."/>
            <person name="Spilker T."/>
            <person name="Caverly L."/>
        </authorList>
    </citation>
    <scope>NUCLEOTIDE SEQUENCE</scope>
    <source>
        <strain evidence="2">AU44268</strain>
    </source>
</reference>
<gene>
    <name evidence="2" type="ORF">QZM33_13085</name>
</gene>
<proteinExistence type="predicted"/>
<feature type="domain" description="Pterin-binding" evidence="1">
    <location>
        <begin position="1"/>
        <end position="58"/>
    </location>
</feature>
<evidence type="ECO:0000313" key="3">
    <source>
        <dbReference type="Proteomes" id="UP001171620"/>
    </source>
</evidence>
<dbReference type="GO" id="GO:0042558">
    <property type="term" value="P:pteridine-containing compound metabolic process"/>
    <property type="evidence" value="ECO:0007669"/>
    <property type="project" value="InterPro"/>
</dbReference>
<sequence length="58" mass="6755">MERKKIAELYGVKLKPRLMIQPKASVNMSTPAEREDVLRSIRKVIAEHREVLIALKNR</sequence>
<name>A0AAW7T1N5_BURVI</name>
<dbReference type="Proteomes" id="UP001171620">
    <property type="component" value="Unassembled WGS sequence"/>
</dbReference>
<accession>A0AAW7T1N5</accession>
<dbReference type="InterPro" id="IPR000489">
    <property type="entry name" value="Pterin-binding_dom"/>
</dbReference>
<evidence type="ECO:0000259" key="1">
    <source>
        <dbReference type="PROSITE" id="PS50972"/>
    </source>
</evidence>